<gene>
    <name evidence="2" type="ORF">H7K45_17870</name>
</gene>
<accession>A0A9X2Z2N0</accession>
<sequence length="155" mass="16887">MKRVRPLTTVVVLVAILIGTGVWWVFFRGPSSSDCAPVRELLSFNKTQIERLNAKTHEPEPGSYGSETLPSELDYRDWTDGLADRASKVSNPDLAAPARDMAQTADRLVRARLDYDAQAARTAPGAAAPASAMVVKAFNDQFEGQVRGLLQTCPL</sequence>
<keyword evidence="1" id="KW-0812">Transmembrane</keyword>
<evidence type="ECO:0000313" key="2">
    <source>
        <dbReference type="EMBL" id="MCV7422418.1"/>
    </source>
</evidence>
<name>A0A9X2Z2N0_9MYCO</name>
<keyword evidence="3" id="KW-1185">Reference proteome</keyword>
<organism evidence="2 3">
    <name type="scientific">Mycobacterium yunnanensis</name>
    <dbReference type="NCBI Taxonomy" id="368477"/>
    <lineage>
        <taxon>Bacteria</taxon>
        <taxon>Bacillati</taxon>
        <taxon>Actinomycetota</taxon>
        <taxon>Actinomycetes</taxon>
        <taxon>Mycobacteriales</taxon>
        <taxon>Mycobacteriaceae</taxon>
        <taxon>Mycobacterium</taxon>
    </lineage>
</organism>
<dbReference type="EMBL" id="JACKVK010000009">
    <property type="protein sequence ID" value="MCV7422418.1"/>
    <property type="molecule type" value="Genomic_DNA"/>
</dbReference>
<dbReference type="RefSeq" id="WP_263997248.1">
    <property type="nucleotide sequence ID" value="NZ_JACKVK010000009.1"/>
</dbReference>
<dbReference type="Proteomes" id="UP001141629">
    <property type="component" value="Unassembled WGS sequence"/>
</dbReference>
<keyword evidence="1" id="KW-1133">Transmembrane helix</keyword>
<evidence type="ECO:0000313" key="3">
    <source>
        <dbReference type="Proteomes" id="UP001141629"/>
    </source>
</evidence>
<keyword evidence="1" id="KW-0472">Membrane</keyword>
<proteinExistence type="predicted"/>
<comment type="caution">
    <text evidence="2">The sequence shown here is derived from an EMBL/GenBank/DDBJ whole genome shotgun (WGS) entry which is preliminary data.</text>
</comment>
<reference evidence="2" key="1">
    <citation type="submission" date="2020-07" db="EMBL/GenBank/DDBJ databases">
        <authorList>
            <person name="Pettersson B.M.F."/>
            <person name="Behra P.R.K."/>
            <person name="Ramesh M."/>
            <person name="Das S."/>
            <person name="Dasgupta S."/>
            <person name="Kirsebom L.A."/>
        </authorList>
    </citation>
    <scope>NUCLEOTIDE SEQUENCE</scope>
    <source>
        <strain evidence="2">DSM 44838</strain>
    </source>
</reference>
<protein>
    <submittedName>
        <fullName evidence="2">Uncharacterized protein</fullName>
    </submittedName>
</protein>
<feature type="transmembrane region" description="Helical" evidence="1">
    <location>
        <begin position="7"/>
        <end position="27"/>
    </location>
</feature>
<dbReference type="AlphaFoldDB" id="A0A9X2Z2N0"/>
<reference evidence="2" key="2">
    <citation type="journal article" date="2022" name="BMC Genomics">
        <title>Comparative genome analysis of mycobacteria focusing on tRNA and non-coding RNA.</title>
        <authorList>
            <person name="Behra P.R.K."/>
            <person name="Pettersson B.M.F."/>
            <person name="Ramesh M."/>
            <person name="Das S."/>
            <person name="Dasgupta S."/>
            <person name="Kirsebom L.A."/>
        </authorList>
    </citation>
    <scope>NUCLEOTIDE SEQUENCE</scope>
    <source>
        <strain evidence="2">DSM 44838</strain>
    </source>
</reference>
<evidence type="ECO:0000256" key="1">
    <source>
        <dbReference type="SAM" id="Phobius"/>
    </source>
</evidence>